<name>A0AAD9URM8_ACRCE</name>
<protein>
    <submittedName>
        <fullName evidence="1">Uncharacterized protein</fullName>
    </submittedName>
</protein>
<gene>
    <name evidence="1" type="ORF">P5673_032556</name>
</gene>
<proteinExistence type="predicted"/>
<evidence type="ECO:0000313" key="1">
    <source>
        <dbReference type="EMBL" id="KAK2547429.1"/>
    </source>
</evidence>
<comment type="caution">
    <text evidence="1">The sequence shown here is derived from an EMBL/GenBank/DDBJ whole genome shotgun (WGS) entry which is preliminary data.</text>
</comment>
<reference evidence="1" key="2">
    <citation type="journal article" date="2023" name="Science">
        <title>Genomic signatures of disease resistance in endangered staghorn corals.</title>
        <authorList>
            <person name="Vollmer S.V."/>
            <person name="Selwyn J.D."/>
            <person name="Despard B.A."/>
            <person name="Roesel C.L."/>
        </authorList>
    </citation>
    <scope>NUCLEOTIDE SEQUENCE</scope>
    <source>
        <strain evidence="1">K2</strain>
    </source>
</reference>
<keyword evidence="2" id="KW-1185">Reference proteome</keyword>
<dbReference type="AlphaFoldDB" id="A0AAD9URM8"/>
<dbReference type="EMBL" id="JARQWQ010000184">
    <property type="protein sequence ID" value="KAK2547429.1"/>
    <property type="molecule type" value="Genomic_DNA"/>
</dbReference>
<sequence length="225" mass="25686">MAERKNVDLGGTKGKTERDDSFWNRSVVLLKSTVQPRWLEMVHNTKRKPNYGMRGLNGIMEERMLNKIELVGPVVDSYVKHMGNLIYNKLGRSKNTGLMSPITIFIPWSIFRHICVLVVGYGGDMKTTIRKIVLTLSSNNSAKKVFSPVRMKGTNCLKKRVYKSVMHKRKRLSLLNGRAAVVVTDKSPILCRYNTKKECVVVSFYVQLYDINDFAIDLSLQKLIS</sequence>
<organism evidence="1 2">
    <name type="scientific">Acropora cervicornis</name>
    <name type="common">Staghorn coral</name>
    <dbReference type="NCBI Taxonomy" id="6130"/>
    <lineage>
        <taxon>Eukaryota</taxon>
        <taxon>Metazoa</taxon>
        <taxon>Cnidaria</taxon>
        <taxon>Anthozoa</taxon>
        <taxon>Hexacorallia</taxon>
        <taxon>Scleractinia</taxon>
        <taxon>Astrocoeniina</taxon>
        <taxon>Acroporidae</taxon>
        <taxon>Acropora</taxon>
    </lineage>
</organism>
<dbReference type="Proteomes" id="UP001249851">
    <property type="component" value="Unassembled WGS sequence"/>
</dbReference>
<evidence type="ECO:0000313" key="2">
    <source>
        <dbReference type="Proteomes" id="UP001249851"/>
    </source>
</evidence>
<reference evidence="1" key="1">
    <citation type="journal article" date="2023" name="G3 (Bethesda)">
        <title>Whole genome assembly and annotation of the endangered Caribbean coral Acropora cervicornis.</title>
        <authorList>
            <person name="Selwyn J.D."/>
            <person name="Vollmer S.V."/>
        </authorList>
    </citation>
    <scope>NUCLEOTIDE SEQUENCE</scope>
    <source>
        <strain evidence="1">K2</strain>
    </source>
</reference>
<accession>A0AAD9URM8</accession>